<keyword evidence="1" id="KW-1133">Transmembrane helix</keyword>
<name>A0A1J4JXA9_9EUKA</name>
<dbReference type="VEuPathDB" id="TrichDB:TRFO_28951"/>
<evidence type="ECO:0000313" key="3">
    <source>
        <dbReference type="Proteomes" id="UP000179807"/>
    </source>
</evidence>
<protein>
    <submittedName>
        <fullName evidence="2">Uncharacterized protein</fullName>
    </submittedName>
</protein>
<dbReference type="AlphaFoldDB" id="A0A1J4JXA9"/>
<evidence type="ECO:0000313" key="2">
    <source>
        <dbReference type="EMBL" id="OHT03627.1"/>
    </source>
</evidence>
<keyword evidence="3" id="KW-1185">Reference proteome</keyword>
<organism evidence="2 3">
    <name type="scientific">Tritrichomonas foetus</name>
    <dbReference type="NCBI Taxonomy" id="1144522"/>
    <lineage>
        <taxon>Eukaryota</taxon>
        <taxon>Metamonada</taxon>
        <taxon>Parabasalia</taxon>
        <taxon>Tritrichomonadida</taxon>
        <taxon>Tritrichomonadidae</taxon>
        <taxon>Tritrichomonas</taxon>
    </lineage>
</organism>
<feature type="transmembrane region" description="Helical" evidence="1">
    <location>
        <begin position="981"/>
        <end position="1004"/>
    </location>
</feature>
<keyword evidence="1" id="KW-0472">Membrane</keyword>
<keyword evidence="1" id="KW-0812">Transmembrane</keyword>
<reference evidence="2" key="1">
    <citation type="submission" date="2016-10" db="EMBL/GenBank/DDBJ databases">
        <authorList>
            <person name="Benchimol M."/>
            <person name="Almeida L.G."/>
            <person name="Vasconcelos A.T."/>
            <person name="Perreira-Neves A."/>
            <person name="Rosa I.A."/>
            <person name="Tasca T."/>
            <person name="Bogo M.R."/>
            <person name="de Souza W."/>
        </authorList>
    </citation>
    <scope>NUCLEOTIDE SEQUENCE [LARGE SCALE GENOMIC DNA]</scope>
    <source>
        <strain evidence="2">K</strain>
    </source>
</reference>
<dbReference type="EMBL" id="MLAK01000820">
    <property type="protein sequence ID" value="OHT03627.1"/>
    <property type="molecule type" value="Genomic_DNA"/>
</dbReference>
<proteinExistence type="predicted"/>
<comment type="caution">
    <text evidence="2">The sequence shown here is derived from an EMBL/GenBank/DDBJ whole genome shotgun (WGS) entry which is preliminary data.</text>
</comment>
<accession>A0A1J4JXA9</accession>
<dbReference type="Proteomes" id="UP000179807">
    <property type="component" value="Unassembled WGS sequence"/>
</dbReference>
<dbReference type="GeneID" id="94841181"/>
<sequence>MNSIDGVFERFLFKLFQSFTKMLSLIFLLLYRDLCITGGESTKDSQCLKCSTSGCITFSQLAKTDLNLFDRIAIVNNSNIDFGNGKVSFSSRDSLGEIKNLDGKQLLIYLFTDKASIVITQSSKTGNQLVQFQASGDATFRFPSAISNLPAEFISSKNTIIYASASVSINGGFTIISNQNITFSNNNDLSAPIDFEMTTLTLNIRSKVILTSAYYRLKIRYLGSFESSFKDFPFEYYLLNSTISQVQIFQSEMPITGNISVSIVPYQMNSKIADRLIKVKQMPFLVISDSKSNVDLINISLSLPTKPGLFGFWTGASILDYKLNNKTFSMYLDTNLVKDKENFVCYSTQNMCDEGYTEIIDTKMENFVQNYVPSYTKILDFTILSSLPQDYIPLHEFPPGVYLHFYGKNKNKHPTIYLSSNQSTHFSYLLFSKLVVELKCDDKNGVFMVTSPFYASECELKYSSSSITNIKFYDAFISSFDFFKKLPEDSLQSITKLYVFDCNQDLQSITYTEDFISFTVNSGNTVSNLAVPFSAIDLYIEILDSAIIELKTTSHPNTPQKINLSNNDNFIIHKKQPKNHNEIEFDEFVLNFLENHNFTFLFKHNKNFAKINNKHINKLDDKIDNKIDNQVDNQIDNILKKNGMKTWNKKMMKNEYVSIYGVAFAGNGKLQIGVDYDTSIPNETSYSIDAGNIGIILSNSDIPNFMVYDAVAYYTLPARIDQSIISNILTKDISVFTPKTMVISTSTVLVNIPMTINTIMISESVTLQLSSTIFESTLIMNRGTIIRNYPSQQSNQLLSKINPLINQNHKNLKLPQNINSVQNIDEFGILKQENPNSVNYYLRIQDGINITLYWRNGALPLLELNSDRKAVPHTLYISLDIQDEKFININEYVQNYYLRHVAIVTGILSEDCESWVLNTRFKSTIPIFDQKDSCLRVKCRVQKNNIKYSDLMFFIWKNVSDKKVLPTESATPQLGKPNATIWISVVVLLYTSCTVAMIACFIIIRKRKSHFTDEETQSENSYQFDISPDTSESSN</sequence>
<evidence type="ECO:0000256" key="1">
    <source>
        <dbReference type="SAM" id="Phobius"/>
    </source>
</evidence>
<dbReference type="RefSeq" id="XP_068356763.1">
    <property type="nucleotide sequence ID" value="XM_068506477.1"/>
</dbReference>
<gene>
    <name evidence="2" type="ORF">TRFO_28951</name>
</gene>